<comment type="caution">
    <text evidence="1">The sequence shown here is derived from an EMBL/GenBank/DDBJ whole genome shotgun (WGS) entry which is preliminary data.</text>
</comment>
<dbReference type="EMBL" id="RFFG01000037">
    <property type="protein sequence ID" value="RMI41996.1"/>
    <property type="molecule type" value="Genomic_DNA"/>
</dbReference>
<name>A0A3M2LXX9_9ACTN</name>
<dbReference type="Proteomes" id="UP000282674">
    <property type="component" value="Unassembled WGS sequence"/>
</dbReference>
<evidence type="ECO:0000313" key="1">
    <source>
        <dbReference type="EMBL" id="RMI41996.1"/>
    </source>
</evidence>
<accession>A0A3M2LXX9</accession>
<dbReference type="OrthoDB" id="3477773at2"/>
<keyword evidence="2" id="KW-1185">Reference proteome</keyword>
<reference evidence="1 2" key="1">
    <citation type="submission" date="2018-10" db="EMBL/GenBank/DDBJ databases">
        <title>Isolation from soil.</title>
        <authorList>
            <person name="Hu J."/>
        </authorList>
    </citation>
    <scope>NUCLEOTIDE SEQUENCE [LARGE SCALE GENOMIC DNA]</scope>
    <source>
        <strain evidence="1 2">NEAU-Ht49</strain>
    </source>
</reference>
<organism evidence="1 2">
    <name type="scientific">Actinomadura harenae</name>
    <dbReference type="NCBI Taxonomy" id="2483351"/>
    <lineage>
        <taxon>Bacteria</taxon>
        <taxon>Bacillati</taxon>
        <taxon>Actinomycetota</taxon>
        <taxon>Actinomycetes</taxon>
        <taxon>Streptosporangiales</taxon>
        <taxon>Thermomonosporaceae</taxon>
        <taxon>Actinomadura</taxon>
    </lineage>
</organism>
<evidence type="ECO:0000313" key="2">
    <source>
        <dbReference type="Proteomes" id="UP000282674"/>
    </source>
</evidence>
<gene>
    <name evidence="1" type="ORF">EBO15_21210</name>
</gene>
<protein>
    <submittedName>
        <fullName evidence="1">Uncharacterized protein</fullName>
    </submittedName>
</protein>
<dbReference type="RefSeq" id="WP_122196163.1">
    <property type="nucleotide sequence ID" value="NZ_JBHSKC010000002.1"/>
</dbReference>
<sequence>MAKRTRLLALAGGLDDIGLRARLVENVLKPTILRCWNPDTMGRTISVTCEKPTGGAWTYWLYPGGIRLGDAQDVRDPDDTISTALAIATELAR</sequence>
<proteinExistence type="predicted"/>
<dbReference type="AlphaFoldDB" id="A0A3M2LXX9"/>